<organism evidence="10 11">
    <name type="scientific">Olivibacter domesticus</name>
    <name type="common">Pseudosphingobacterium domesticum</name>
    <dbReference type="NCBI Taxonomy" id="407022"/>
    <lineage>
        <taxon>Bacteria</taxon>
        <taxon>Pseudomonadati</taxon>
        <taxon>Bacteroidota</taxon>
        <taxon>Sphingobacteriia</taxon>
        <taxon>Sphingobacteriales</taxon>
        <taxon>Sphingobacteriaceae</taxon>
        <taxon>Olivibacter</taxon>
    </lineage>
</organism>
<dbReference type="GO" id="GO:0055085">
    <property type="term" value="P:transmembrane transport"/>
    <property type="evidence" value="ECO:0007669"/>
    <property type="project" value="InterPro"/>
</dbReference>
<keyword evidence="11" id="KW-1185">Reference proteome</keyword>
<evidence type="ECO:0000256" key="8">
    <source>
        <dbReference type="RuleBase" id="RU003943"/>
    </source>
</evidence>
<evidence type="ECO:0000256" key="9">
    <source>
        <dbReference type="SAM" id="Phobius"/>
    </source>
</evidence>
<accession>A0A1H7IVP6</accession>
<evidence type="ECO:0000256" key="2">
    <source>
        <dbReference type="ARBA" id="ARBA00008034"/>
    </source>
</evidence>
<dbReference type="InterPro" id="IPR037294">
    <property type="entry name" value="ABC_BtuC-like"/>
</dbReference>
<dbReference type="Pfam" id="PF00950">
    <property type="entry name" value="ABC-3"/>
    <property type="match status" value="1"/>
</dbReference>
<evidence type="ECO:0000256" key="1">
    <source>
        <dbReference type="ARBA" id="ARBA00004651"/>
    </source>
</evidence>
<reference evidence="11" key="1">
    <citation type="submission" date="2016-10" db="EMBL/GenBank/DDBJ databases">
        <authorList>
            <person name="Varghese N."/>
            <person name="Submissions S."/>
        </authorList>
    </citation>
    <scope>NUCLEOTIDE SEQUENCE [LARGE SCALE GENOMIC DNA]</scope>
    <source>
        <strain evidence="11">DSM 18733</strain>
    </source>
</reference>
<proteinExistence type="inferred from homology"/>
<dbReference type="PANTHER" id="PTHR30477:SF8">
    <property type="entry name" value="METAL TRANSPORT SYSTEM MEMBRANE PROTEIN CT_070-RELATED"/>
    <property type="match status" value="1"/>
</dbReference>
<dbReference type="STRING" id="407022.SAMN05661044_00803"/>
<evidence type="ECO:0000256" key="6">
    <source>
        <dbReference type="ARBA" id="ARBA00022989"/>
    </source>
</evidence>
<feature type="transmembrane region" description="Helical" evidence="9">
    <location>
        <begin position="204"/>
        <end position="223"/>
    </location>
</feature>
<comment type="similarity">
    <text evidence="2 8">Belongs to the ABC-3 integral membrane protein family.</text>
</comment>
<evidence type="ECO:0000256" key="4">
    <source>
        <dbReference type="ARBA" id="ARBA00022475"/>
    </source>
</evidence>
<dbReference type="CDD" id="cd06550">
    <property type="entry name" value="TM_ABC_iron-siderophores_like"/>
    <property type="match status" value="1"/>
</dbReference>
<dbReference type="Gene3D" id="1.10.3470.10">
    <property type="entry name" value="ABC transporter involved in vitamin B12 uptake, BtuC"/>
    <property type="match status" value="1"/>
</dbReference>
<keyword evidence="3 8" id="KW-0813">Transport</keyword>
<feature type="transmembrane region" description="Helical" evidence="9">
    <location>
        <begin position="144"/>
        <end position="162"/>
    </location>
</feature>
<feature type="transmembrane region" description="Helical" evidence="9">
    <location>
        <begin position="57"/>
        <end position="77"/>
    </location>
</feature>
<evidence type="ECO:0000256" key="7">
    <source>
        <dbReference type="ARBA" id="ARBA00023136"/>
    </source>
</evidence>
<evidence type="ECO:0000313" key="10">
    <source>
        <dbReference type="EMBL" id="SEK64855.1"/>
    </source>
</evidence>
<feature type="transmembrane region" description="Helical" evidence="9">
    <location>
        <begin position="89"/>
        <end position="109"/>
    </location>
</feature>
<dbReference type="SUPFAM" id="SSF81345">
    <property type="entry name" value="ABC transporter involved in vitamin B12 uptake, BtuC"/>
    <property type="match status" value="1"/>
</dbReference>
<comment type="subcellular location">
    <subcellularLocation>
        <location evidence="1 8">Cell membrane</location>
        <topology evidence="1 8">Multi-pass membrane protein</topology>
    </subcellularLocation>
</comment>
<feature type="transmembrane region" description="Helical" evidence="9">
    <location>
        <begin position="6"/>
        <end position="25"/>
    </location>
</feature>
<dbReference type="InterPro" id="IPR001626">
    <property type="entry name" value="ABC_TroCD"/>
</dbReference>
<dbReference type="GO" id="GO:0043190">
    <property type="term" value="C:ATP-binding cassette (ABC) transporter complex"/>
    <property type="evidence" value="ECO:0007669"/>
    <property type="project" value="InterPro"/>
</dbReference>
<evidence type="ECO:0000256" key="3">
    <source>
        <dbReference type="ARBA" id="ARBA00022448"/>
    </source>
</evidence>
<keyword evidence="5 8" id="KW-0812">Transmembrane</keyword>
<dbReference type="Proteomes" id="UP000199421">
    <property type="component" value="Unassembled WGS sequence"/>
</dbReference>
<dbReference type="RefSeq" id="WP_093318602.1">
    <property type="nucleotide sequence ID" value="NZ_FOAF01000001.1"/>
</dbReference>
<feature type="transmembrane region" description="Helical" evidence="9">
    <location>
        <begin position="230"/>
        <end position="249"/>
    </location>
</feature>
<evidence type="ECO:0000313" key="11">
    <source>
        <dbReference type="Proteomes" id="UP000199421"/>
    </source>
</evidence>
<evidence type="ECO:0000256" key="5">
    <source>
        <dbReference type="ARBA" id="ARBA00022692"/>
    </source>
</evidence>
<dbReference type="GO" id="GO:0010043">
    <property type="term" value="P:response to zinc ion"/>
    <property type="evidence" value="ECO:0007669"/>
    <property type="project" value="TreeGrafter"/>
</dbReference>
<keyword evidence="4" id="KW-1003">Cell membrane</keyword>
<protein>
    <submittedName>
        <fullName evidence="10">Manganese/zinc/iron transport system permease protein</fullName>
    </submittedName>
</protein>
<feature type="transmembrane region" description="Helical" evidence="9">
    <location>
        <begin position="174"/>
        <end position="198"/>
    </location>
</feature>
<keyword evidence="7 9" id="KW-0472">Membrane</keyword>
<gene>
    <name evidence="10" type="ORF">SAMN05661044_00803</name>
</gene>
<name>A0A1H7IVP6_OLID1</name>
<feature type="transmembrane region" description="Helical" evidence="9">
    <location>
        <begin position="32"/>
        <end position="51"/>
    </location>
</feature>
<dbReference type="AlphaFoldDB" id="A0A1H7IVP6"/>
<feature type="transmembrane region" description="Helical" evidence="9">
    <location>
        <begin position="255"/>
        <end position="275"/>
    </location>
</feature>
<dbReference type="PANTHER" id="PTHR30477">
    <property type="entry name" value="ABC-TRANSPORTER METAL-BINDING PROTEIN"/>
    <property type="match status" value="1"/>
</dbReference>
<sequence>MIAFWIILTGSLVAISCGLLGSFLILRKMSMIGDAISHAVLPGIVIAFLLSGNREPLSMLLGAGFFGLLSTFIIEYLHQKAKLQTDAAIGVTFTLLFAVGIILISVFTGKVDIDQDCVLYGEIAYVPIDLWILDDGTIMGPRPIYILSTVLVLIVLFITIGYKHLKIGTFDPAFATAIGIPTVLWHYLLMGAVSITTVASFESVGSILVVAFLIGPPATAYLLTDDLKKMLIITCILGVLISFFGYWLAYWLNASIAGCMTVLLGVFFTIVFIFAPNTGILAKKLKSNKNAISI</sequence>
<dbReference type="OrthoDB" id="9788905at2"/>
<dbReference type="EMBL" id="FOAF01000001">
    <property type="protein sequence ID" value="SEK64855.1"/>
    <property type="molecule type" value="Genomic_DNA"/>
</dbReference>
<keyword evidence="6 9" id="KW-1133">Transmembrane helix</keyword>